<evidence type="ECO:0008006" key="3">
    <source>
        <dbReference type="Google" id="ProtNLM"/>
    </source>
</evidence>
<dbReference type="PATRIC" id="fig|1195763.3.peg.2679"/>
<proteinExistence type="predicted"/>
<dbReference type="PROSITE" id="PS51257">
    <property type="entry name" value="PROKAR_LIPOPROTEIN"/>
    <property type="match status" value="1"/>
</dbReference>
<accession>A0A0J1H076</accession>
<reference evidence="1 2" key="1">
    <citation type="submission" date="2015-05" db="EMBL/GenBank/DDBJ databases">
        <title>Photobacterium galathea sp. nov.</title>
        <authorList>
            <person name="Machado H."/>
            <person name="Gram L."/>
        </authorList>
    </citation>
    <scope>NUCLEOTIDE SEQUENCE [LARGE SCALE GENOMIC DNA]</scope>
    <source>
        <strain evidence="1 2">CGMCC 1.12159</strain>
    </source>
</reference>
<dbReference type="EMBL" id="LDOT01000015">
    <property type="protein sequence ID" value="KLV05225.1"/>
    <property type="molecule type" value="Genomic_DNA"/>
</dbReference>
<dbReference type="Proteomes" id="UP000036097">
    <property type="component" value="Unassembled WGS sequence"/>
</dbReference>
<dbReference type="OrthoDB" id="5917524at2"/>
<evidence type="ECO:0000313" key="2">
    <source>
        <dbReference type="Proteomes" id="UP000036097"/>
    </source>
</evidence>
<comment type="caution">
    <text evidence="1">The sequence shown here is derived from an EMBL/GenBank/DDBJ whole genome shotgun (WGS) entry which is preliminary data.</text>
</comment>
<sequence length="109" mass="12162">MKNLLSILLLPLFAVGCSKSVDERADEYVEASFTLCGAKVQSYSLGDDGKIRIVCENDSYFLVKDQGTLAYMQELNGAYCQGKGFNAFHERKSYYTFICSGDKSFNVPK</sequence>
<keyword evidence="2" id="KW-1185">Reference proteome</keyword>
<dbReference type="AlphaFoldDB" id="A0A0J1H076"/>
<gene>
    <name evidence="1" type="ORF">ABT56_12670</name>
</gene>
<dbReference type="RefSeq" id="WP_047879240.1">
    <property type="nucleotide sequence ID" value="NZ_LDOT01000015.1"/>
</dbReference>
<protein>
    <recommendedName>
        <fullName evidence="3">Lipoprotein</fullName>
    </recommendedName>
</protein>
<organism evidence="1 2">
    <name type="scientific">Photobacterium aquae</name>
    <dbReference type="NCBI Taxonomy" id="1195763"/>
    <lineage>
        <taxon>Bacteria</taxon>
        <taxon>Pseudomonadati</taxon>
        <taxon>Pseudomonadota</taxon>
        <taxon>Gammaproteobacteria</taxon>
        <taxon>Vibrionales</taxon>
        <taxon>Vibrionaceae</taxon>
        <taxon>Photobacterium</taxon>
    </lineage>
</organism>
<name>A0A0J1H076_9GAMM</name>
<evidence type="ECO:0000313" key="1">
    <source>
        <dbReference type="EMBL" id="KLV05225.1"/>
    </source>
</evidence>